<evidence type="ECO:0000313" key="8">
    <source>
        <dbReference type="Proteomes" id="UP000054691"/>
    </source>
</evidence>
<reference evidence="6 8" key="1">
    <citation type="submission" date="2015-11" db="EMBL/GenBank/DDBJ databases">
        <title>Genomic analysis of 38 Legionella species identifies large and diverse effector repertoires.</title>
        <authorList>
            <person name="Burstein D."/>
            <person name="Amaro F."/>
            <person name="Zusman T."/>
            <person name="Lifshitz Z."/>
            <person name="Cohen O."/>
            <person name="Gilbert J.A."/>
            <person name="Pupko T."/>
            <person name="Shuman H.A."/>
            <person name="Segal G."/>
        </authorList>
    </citation>
    <scope>NUCLEOTIDE SEQUENCE [LARGE SCALE GENOMIC DNA]</scope>
    <source>
        <strain evidence="6 8">Lyon 8420412</strain>
    </source>
</reference>
<evidence type="ECO:0000256" key="3">
    <source>
        <dbReference type="ARBA" id="ARBA00034247"/>
    </source>
</evidence>
<dbReference type="PANTHER" id="PTHR45138:SF9">
    <property type="entry name" value="DIGUANYLATE CYCLASE DGCM-RELATED"/>
    <property type="match status" value="1"/>
</dbReference>
<dbReference type="GO" id="GO:0005886">
    <property type="term" value="C:plasma membrane"/>
    <property type="evidence" value="ECO:0007669"/>
    <property type="project" value="TreeGrafter"/>
</dbReference>
<reference evidence="7 9" key="2">
    <citation type="submission" date="2018-06" db="EMBL/GenBank/DDBJ databases">
        <authorList>
            <consortium name="Pathogen Informatics"/>
            <person name="Doyle S."/>
        </authorList>
    </citation>
    <scope>NUCLEOTIDE SEQUENCE [LARGE SCALE GENOMIC DNA]</scope>
    <source>
        <strain evidence="7 9">NCTC12388</strain>
    </source>
</reference>
<feature type="transmembrane region" description="Helical" evidence="4">
    <location>
        <begin position="49"/>
        <end position="70"/>
    </location>
</feature>
<feature type="transmembrane region" description="Helical" evidence="4">
    <location>
        <begin position="163"/>
        <end position="187"/>
    </location>
</feature>
<dbReference type="InterPro" id="IPR050469">
    <property type="entry name" value="Diguanylate_Cyclase"/>
</dbReference>
<dbReference type="RefSeq" id="WP_065231743.1">
    <property type="nucleotide sequence ID" value="NZ_CAAAHW010000013.1"/>
</dbReference>
<evidence type="ECO:0000256" key="2">
    <source>
        <dbReference type="ARBA" id="ARBA00012528"/>
    </source>
</evidence>
<dbReference type="SUPFAM" id="SSF55073">
    <property type="entry name" value="Nucleotide cyclase"/>
    <property type="match status" value="1"/>
</dbReference>
<dbReference type="PROSITE" id="PS50887">
    <property type="entry name" value="GGDEF"/>
    <property type="match status" value="1"/>
</dbReference>
<keyword evidence="4" id="KW-0812">Transmembrane</keyword>
<proteinExistence type="predicted"/>
<dbReference type="InterPro" id="IPR043128">
    <property type="entry name" value="Rev_trsase/Diguanyl_cyclase"/>
</dbReference>
<feature type="transmembrane region" description="Helical" evidence="4">
    <location>
        <begin position="12"/>
        <end position="37"/>
    </location>
</feature>
<dbReference type="Proteomes" id="UP000054691">
    <property type="component" value="Unassembled WGS sequence"/>
</dbReference>
<dbReference type="STRING" id="45066.Lgra_0415"/>
<dbReference type="CDD" id="cd01949">
    <property type="entry name" value="GGDEF"/>
    <property type="match status" value="1"/>
</dbReference>
<evidence type="ECO:0000256" key="1">
    <source>
        <dbReference type="ARBA" id="ARBA00001946"/>
    </source>
</evidence>
<comment type="catalytic activity">
    <reaction evidence="3">
        <text>2 GTP = 3',3'-c-di-GMP + 2 diphosphate</text>
        <dbReference type="Rhea" id="RHEA:24898"/>
        <dbReference type="ChEBI" id="CHEBI:33019"/>
        <dbReference type="ChEBI" id="CHEBI:37565"/>
        <dbReference type="ChEBI" id="CHEBI:58805"/>
        <dbReference type="EC" id="2.7.7.65"/>
    </reaction>
</comment>
<evidence type="ECO:0000259" key="5">
    <source>
        <dbReference type="PROSITE" id="PS50887"/>
    </source>
</evidence>
<keyword evidence="4" id="KW-0472">Membrane</keyword>
<dbReference type="GO" id="GO:1902201">
    <property type="term" value="P:negative regulation of bacterial-type flagellum-dependent cell motility"/>
    <property type="evidence" value="ECO:0007669"/>
    <property type="project" value="TreeGrafter"/>
</dbReference>
<feature type="transmembrane region" description="Helical" evidence="4">
    <location>
        <begin position="82"/>
        <end position="108"/>
    </location>
</feature>
<gene>
    <name evidence="7" type="primary">adrA</name>
    <name evidence="6" type="ORF">Lgra_0415</name>
    <name evidence="7" type="ORF">NCTC12388_02864</name>
</gene>
<dbReference type="Proteomes" id="UP000254476">
    <property type="component" value="Unassembled WGS sequence"/>
</dbReference>
<keyword evidence="7" id="KW-0808">Transferase</keyword>
<keyword evidence="8" id="KW-1185">Reference proteome</keyword>
<dbReference type="NCBIfam" id="TIGR00254">
    <property type="entry name" value="GGDEF"/>
    <property type="match status" value="1"/>
</dbReference>
<dbReference type="GO" id="GO:0052621">
    <property type="term" value="F:diguanylate cyclase activity"/>
    <property type="evidence" value="ECO:0007669"/>
    <property type="project" value="UniProtKB-EC"/>
</dbReference>
<keyword evidence="4" id="KW-1133">Transmembrane helix</keyword>
<protein>
    <recommendedName>
        <fullName evidence="2">diguanylate cyclase</fullName>
        <ecNumber evidence="2">2.7.7.65</ecNumber>
    </recommendedName>
</protein>
<dbReference type="EMBL" id="UGOB01000001">
    <property type="protein sequence ID" value="STX46114.1"/>
    <property type="molecule type" value="Genomic_DNA"/>
</dbReference>
<evidence type="ECO:0000313" key="9">
    <source>
        <dbReference type="Proteomes" id="UP000254476"/>
    </source>
</evidence>
<dbReference type="Pfam" id="PF00990">
    <property type="entry name" value="GGDEF"/>
    <property type="match status" value="1"/>
</dbReference>
<name>A0A378JE11_9GAMM</name>
<evidence type="ECO:0000313" key="6">
    <source>
        <dbReference type="EMBL" id="KTD15126.1"/>
    </source>
</evidence>
<feature type="transmembrane region" description="Helical" evidence="4">
    <location>
        <begin position="139"/>
        <end position="157"/>
    </location>
</feature>
<dbReference type="InterPro" id="IPR029787">
    <property type="entry name" value="Nucleotide_cyclase"/>
</dbReference>
<evidence type="ECO:0000256" key="4">
    <source>
        <dbReference type="SAM" id="Phobius"/>
    </source>
</evidence>
<sequence>MKQKTQNKIDKESFFVLLKGTLVSIPFNVIGAALLSLDFLYHNVANRIVFSWFGAILFLSIGRLIFNRVVIVKKYYQTHFDLTLFLFLVFIFVTGLTWSAAFFIFLPITNSTQQAILALVLGGLSAGAIASLAIYLAAFYAYVLPMLVPIIIYNLYLLQPDKVITGILYSMFLIMVCITARVSSGLLHTTFKLGREKDILIKELKLSNLKLEKSIEEARAMSITDSLTGLYNRRYFDMIFHNEFKKAQRNQYAINLVLIDIDNFKYINDTFGHPSGDDFLIYVANSLKISAKRANDIVFRLGGDEFALILSNMRPTEVLLFCDALQQRFSNNNQYTNVTMSMGIISIASFHSLDLQTVISAADQTLYQAKKDGKNKIIAKVIN</sequence>
<keyword evidence="7" id="KW-0548">Nucleotidyltransferase</keyword>
<feature type="domain" description="GGDEF" evidence="5">
    <location>
        <begin position="252"/>
        <end position="382"/>
    </location>
</feature>
<dbReference type="GO" id="GO:0043709">
    <property type="term" value="P:cell adhesion involved in single-species biofilm formation"/>
    <property type="evidence" value="ECO:0007669"/>
    <property type="project" value="TreeGrafter"/>
</dbReference>
<dbReference type="EMBL" id="LNYE01000004">
    <property type="protein sequence ID" value="KTD15126.1"/>
    <property type="molecule type" value="Genomic_DNA"/>
</dbReference>
<dbReference type="EC" id="2.7.7.65" evidence="2"/>
<organism evidence="7 9">
    <name type="scientific">Legionella gratiana</name>
    <dbReference type="NCBI Taxonomy" id="45066"/>
    <lineage>
        <taxon>Bacteria</taxon>
        <taxon>Pseudomonadati</taxon>
        <taxon>Pseudomonadota</taxon>
        <taxon>Gammaproteobacteria</taxon>
        <taxon>Legionellales</taxon>
        <taxon>Legionellaceae</taxon>
        <taxon>Legionella</taxon>
    </lineage>
</organism>
<dbReference type="Gene3D" id="3.30.70.270">
    <property type="match status" value="1"/>
</dbReference>
<comment type="cofactor">
    <cofactor evidence="1">
        <name>Mg(2+)</name>
        <dbReference type="ChEBI" id="CHEBI:18420"/>
    </cofactor>
</comment>
<feature type="transmembrane region" description="Helical" evidence="4">
    <location>
        <begin position="114"/>
        <end position="134"/>
    </location>
</feature>
<evidence type="ECO:0000313" key="7">
    <source>
        <dbReference type="EMBL" id="STX46114.1"/>
    </source>
</evidence>
<dbReference type="PANTHER" id="PTHR45138">
    <property type="entry name" value="REGULATORY COMPONENTS OF SENSORY TRANSDUCTION SYSTEM"/>
    <property type="match status" value="1"/>
</dbReference>
<dbReference type="FunFam" id="3.30.70.270:FF:000001">
    <property type="entry name" value="Diguanylate cyclase domain protein"/>
    <property type="match status" value="1"/>
</dbReference>
<dbReference type="SMART" id="SM00267">
    <property type="entry name" value="GGDEF"/>
    <property type="match status" value="1"/>
</dbReference>
<dbReference type="InterPro" id="IPR000160">
    <property type="entry name" value="GGDEF_dom"/>
</dbReference>
<dbReference type="AlphaFoldDB" id="A0A378JE11"/>
<dbReference type="OrthoDB" id="9813903at2"/>
<accession>A0A378JE11</accession>